<sequence length="612" mass="67678">MRDEQWRLDAEETSTLEDTAGARSCGPDTRLGCVAVPILASDIDHRFRDLLALWSDPRFFPVTRRHARKPHLLVVVNNAPPEALAKAEAVFRAFPSLAECFAACHAHSAGLEGDRDLYVRGATHMHGRFGNKAGPNLLFQQTMQFARQFGGFTLQTELDCLPVQAGWLESAQAVIAANARAWIIGSTFAGRQRLTHEIQMHLNGNAIYKAGDDGFQAFLNNVWMPGIFSRADTDPNLAYDCWWALMKHKANQNDGEEAWQLFQRYDAYFHNDPFIVNLLSAPAECQEYRNVFERLVETGRTPVFLHGPAMTSLLSVLLNHPKDSVFDAIDRIAPPAHPHERTHALVGAPGTRAFAPRGHTDRGRTTPSPLADLAVLADEVVAGATEWSSALLAALATELLLHPVETLAWLAEDEPLRQAIARARTDDSLEAPLRAHFNDLLLSLPGQWGQALLTGEHGEETQLRAPAGQDDIRLLRNQLSLLQHTLARLLAGSVLPPSDVLPAAEKALARAMAVVRAETDARAGLLVHPQTPPATSPERQRIEQEWRATQDLLQRAAQKGGSLVKAIASQAQEIETGHAIREELDRVYASRSWRLTQLLRTISLRFGQKPRD</sequence>
<evidence type="ECO:0008006" key="4">
    <source>
        <dbReference type="Google" id="ProtNLM"/>
    </source>
</evidence>
<feature type="compositionally biased region" description="Basic and acidic residues" evidence="1">
    <location>
        <begin position="1"/>
        <end position="10"/>
    </location>
</feature>
<protein>
    <recommendedName>
        <fullName evidence="4">Glycosyltransferase</fullName>
    </recommendedName>
</protein>
<comment type="caution">
    <text evidence="2">The sequence shown here is derived from an EMBL/GenBank/DDBJ whole genome shotgun (WGS) entry which is preliminary data.</text>
</comment>
<gene>
    <name evidence="2" type="ORF">GCM10007935_34970</name>
</gene>
<accession>A0ABQ6C8S3</accession>
<evidence type="ECO:0000313" key="3">
    <source>
        <dbReference type="Proteomes" id="UP001156903"/>
    </source>
</evidence>
<organism evidence="2 3">
    <name type="scientific">Hydrogenophaga electricum</name>
    <dbReference type="NCBI Taxonomy" id="1230953"/>
    <lineage>
        <taxon>Bacteria</taxon>
        <taxon>Pseudomonadati</taxon>
        <taxon>Pseudomonadota</taxon>
        <taxon>Betaproteobacteria</taxon>
        <taxon>Burkholderiales</taxon>
        <taxon>Comamonadaceae</taxon>
        <taxon>Hydrogenophaga</taxon>
    </lineage>
</organism>
<reference evidence="3" key="1">
    <citation type="journal article" date="2019" name="Int. J. Syst. Evol. Microbiol.">
        <title>The Global Catalogue of Microorganisms (GCM) 10K type strain sequencing project: providing services to taxonomists for standard genome sequencing and annotation.</title>
        <authorList>
            <consortium name="The Broad Institute Genomics Platform"/>
            <consortium name="The Broad Institute Genome Sequencing Center for Infectious Disease"/>
            <person name="Wu L."/>
            <person name="Ma J."/>
        </authorList>
    </citation>
    <scope>NUCLEOTIDE SEQUENCE [LARGE SCALE GENOMIC DNA]</scope>
    <source>
        <strain evidence="3">NBRC 109341</strain>
    </source>
</reference>
<proteinExistence type="predicted"/>
<feature type="region of interest" description="Disordered" evidence="1">
    <location>
        <begin position="1"/>
        <end position="21"/>
    </location>
</feature>
<dbReference type="EMBL" id="BSPB01000042">
    <property type="protein sequence ID" value="GLS16058.1"/>
    <property type="molecule type" value="Genomic_DNA"/>
</dbReference>
<evidence type="ECO:0000313" key="2">
    <source>
        <dbReference type="EMBL" id="GLS16058.1"/>
    </source>
</evidence>
<evidence type="ECO:0000256" key="1">
    <source>
        <dbReference type="SAM" id="MobiDB-lite"/>
    </source>
</evidence>
<keyword evidence="3" id="KW-1185">Reference proteome</keyword>
<name>A0ABQ6C8S3_9BURK</name>
<dbReference type="Proteomes" id="UP001156903">
    <property type="component" value="Unassembled WGS sequence"/>
</dbReference>